<gene>
    <name evidence="3" type="ORF">JKF63_00632</name>
</gene>
<dbReference type="AlphaFoldDB" id="A0A836GYN3"/>
<dbReference type="PANTHER" id="PTHR46487:SF1">
    <property type="entry name" value="DNA REPAIR PROTEIN XRCC3"/>
    <property type="match status" value="1"/>
</dbReference>
<reference evidence="3 4" key="1">
    <citation type="submission" date="2021-02" db="EMBL/GenBank/DDBJ databases">
        <title>Porcisia hertigi Genome sequencing and assembly.</title>
        <authorList>
            <person name="Almutairi H."/>
            <person name="Gatherer D."/>
        </authorList>
    </citation>
    <scope>NUCLEOTIDE SEQUENCE [LARGE SCALE GENOMIC DNA]</scope>
    <source>
        <strain evidence="3 4">C119</strain>
    </source>
</reference>
<dbReference type="Proteomes" id="UP000674318">
    <property type="component" value="Unassembled WGS sequence"/>
</dbReference>
<feature type="domain" description="RecA-like N-terminal" evidence="2">
    <location>
        <begin position="277"/>
        <end position="320"/>
    </location>
</feature>
<keyword evidence="4" id="KW-1185">Reference proteome</keyword>
<dbReference type="Pfam" id="PF00154">
    <property type="entry name" value="RecA_N"/>
    <property type="match status" value="1"/>
</dbReference>
<protein>
    <recommendedName>
        <fullName evidence="2">RecA-like N-terminal domain-containing protein</fullName>
    </recommendedName>
</protein>
<dbReference type="GO" id="GO:0033065">
    <property type="term" value="C:Rad51C-XRCC3 complex"/>
    <property type="evidence" value="ECO:0007669"/>
    <property type="project" value="TreeGrafter"/>
</dbReference>
<dbReference type="OrthoDB" id="1861185at2759"/>
<evidence type="ECO:0000313" key="4">
    <source>
        <dbReference type="Proteomes" id="UP000674318"/>
    </source>
</evidence>
<dbReference type="Gene3D" id="3.40.50.300">
    <property type="entry name" value="P-loop containing nucleotide triphosphate hydrolases"/>
    <property type="match status" value="1"/>
</dbReference>
<dbReference type="GO" id="GO:0005657">
    <property type="term" value="C:replication fork"/>
    <property type="evidence" value="ECO:0007669"/>
    <property type="project" value="TreeGrafter"/>
</dbReference>
<dbReference type="PANTHER" id="PTHR46487">
    <property type="entry name" value="DNA REPAIR PROTEIN XRCC3"/>
    <property type="match status" value="1"/>
</dbReference>
<accession>A0A836GYN3</accession>
<evidence type="ECO:0000259" key="2">
    <source>
        <dbReference type="Pfam" id="PF00154"/>
    </source>
</evidence>
<dbReference type="KEGG" id="phet:94286760"/>
<dbReference type="EMBL" id="JAFJZO010000036">
    <property type="protein sequence ID" value="KAG5490512.1"/>
    <property type="molecule type" value="Genomic_DNA"/>
</dbReference>
<dbReference type="SUPFAM" id="SSF52540">
    <property type="entry name" value="P-loop containing nucleoside triphosphate hydrolases"/>
    <property type="match status" value="1"/>
</dbReference>
<evidence type="ECO:0000256" key="1">
    <source>
        <dbReference type="SAM" id="MobiDB-lite"/>
    </source>
</evidence>
<comment type="caution">
    <text evidence="3">The sequence shown here is derived from an EMBL/GenBank/DDBJ whole genome shotgun (WGS) entry which is preliminary data.</text>
</comment>
<feature type="region of interest" description="Disordered" evidence="1">
    <location>
        <begin position="458"/>
        <end position="484"/>
    </location>
</feature>
<dbReference type="GO" id="GO:0071140">
    <property type="term" value="P:resolution of mitotic recombination intermediates"/>
    <property type="evidence" value="ECO:0007669"/>
    <property type="project" value="TreeGrafter"/>
</dbReference>
<evidence type="ECO:0000313" key="3">
    <source>
        <dbReference type="EMBL" id="KAG5490512.1"/>
    </source>
</evidence>
<name>A0A836GYN3_9TRYP</name>
<dbReference type="InterPro" id="IPR049428">
    <property type="entry name" value="RecA-like_N"/>
</dbReference>
<dbReference type="GO" id="GO:0000722">
    <property type="term" value="P:telomere maintenance via recombination"/>
    <property type="evidence" value="ECO:0007669"/>
    <property type="project" value="TreeGrafter"/>
</dbReference>
<organism evidence="3 4">
    <name type="scientific">Porcisia hertigi</name>
    <dbReference type="NCBI Taxonomy" id="2761500"/>
    <lineage>
        <taxon>Eukaryota</taxon>
        <taxon>Discoba</taxon>
        <taxon>Euglenozoa</taxon>
        <taxon>Kinetoplastea</taxon>
        <taxon>Metakinetoplastina</taxon>
        <taxon>Trypanosomatida</taxon>
        <taxon>Trypanosomatidae</taxon>
        <taxon>Leishmaniinae</taxon>
        <taxon>Porcisia</taxon>
    </lineage>
</organism>
<dbReference type="GO" id="GO:0090656">
    <property type="term" value="P:t-circle formation"/>
    <property type="evidence" value="ECO:0007669"/>
    <property type="project" value="TreeGrafter"/>
</dbReference>
<dbReference type="RefSeq" id="XP_067752840.1">
    <property type="nucleotide sequence ID" value="XM_067896683.1"/>
</dbReference>
<dbReference type="GO" id="GO:0045003">
    <property type="term" value="P:double-strand break repair via synthesis-dependent strand annealing"/>
    <property type="evidence" value="ECO:0007669"/>
    <property type="project" value="TreeGrafter"/>
</dbReference>
<dbReference type="GO" id="GO:0000400">
    <property type="term" value="F:four-way junction DNA binding"/>
    <property type="evidence" value="ECO:0007669"/>
    <property type="project" value="TreeGrafter"/>
</dbReference>
<sequence>MPVAHKHGVTGARVACHLSCSNPCGAARGGDERRSHILSGADSNTEPFDCPHGESAVDVLRSALAACTCVPALSCSTTQSTGTTSSITPSASLPSAWTTQQRNEALGTLIDLVAADMGLSGLRVGQGEPAEGFENATPRATVDDLLLYLTAERPSILAALQYRRRQRRPIPTPESEVTNTEPGVCVDAYALSEEDRALTALIRYAASAALANRHLQGGAQWGSPNEQPPASQMLHSCTALSLLHTACSSCRPLRTALGRTGASRPAVAAANAFTFWCSTGCMRLDQALGGGGFRSGWVTEVYGEAGSGKTQLVLQCLLQQAAIDVCNAAVASLLVSDEGFTSFVNKATVAGMWCTNSPAAKCRDFFDEDVVEAARCAVVYLVSEDVPASRLGPLAAAAVKRAVRALRLHPLLTQLPPWASKAVWDTVESTCTLTRVLSQLQIRHVASLAEVMQLLEPSSQPQPAPISRRTSLTPSVPKRVQQPPSTRLVDAVRTFSGCLGRAVVVLDSIAGAAVAGQCDLRGAPRDDAAVVAAGLRLRHVAITRNWCILVTNQVRAVPTAARQRQSGIAPIKRARSPTISSTTSVSAGARAVVPALGFSWASAPQCRVFLRKSLSQGLRQLVLRHAPSLPPAQVSYLITEDGIEDA</sequence>
<dbReference type="GeneID" id="94286760"/>
<dbReference type="InterPro" id="IPR027417">
    <property type="entry name" value="P-loop_NTPase"/>
</dbReference>
<proteinExistence type="predicted"/>